<dbReference type="PANTHER" id="PTHR30086:SF14">
    <property type="entry name" value="HOMOSERINE_HOMOSERINE LACTONE EFFLUX PROTEIN"/>
    <property type="match status" value="1"/>
</dbReference>
<evidence type="ECO:0000313" key="9">
    <source>
        <dbReference type="Proteomes" id="UP000838100"/>
    </source>
</evidence>
<sequence length="208" mass="22331">MSFEVWLLYVAAIFFVILIPGPLSLFMVTNSINYGIGKTVPAFLGGVLASTTLIIASALGLGAIIVASDSVFTALKIAGALYLIYLGVGSWRDSAAEQDSELDMSTDARRATAKYMFTRAFTLGASNPKDILFFIAFLPQFIDPAQAILGQLSVIVATWFVVDFICKLLYGSTSTLIKPYLTTGKNKARFDRFTGVLFIAAGLSAALL</sequence>
<feature type="transmembrane region" description="Helical" evidence="7">
    <location>
        <begin position="40"/>
        <end position="65"/>
    </location>
</feature>
<reference evidence="8" key="1">
    <citation type="submission" date="2021-12" db="EMBL/GenBank/DDBJ databases">
        <authorList>
            <person name="Rodrigo-Torres L."/>
            <person name="Arahal R. D."/>
            <person name="Lucena T."/>
        </authorList>
    </citation>
    <scope>NUCLEOTIDE SEQUENCE</scope>
    <source>
        <strain evidence="8">CECT 8267</strain>
    </source>
</reference>
<dbReference type="Proteomes" id="UP000838100">
    <property type="component" value="Unassembled WGS sequence"/>
</dbReference>
<evidence type="ECO:0000256" key="5">
    <source>
        <dbReference type="ARBA" id="ARBA00022989"/>
    </source>
</evidence>
<feature type="transmembrane region" description="Helical" evidence="7">
    <location>
        <begin position="148"/>
        <end position="170"/>
    </location>
</feature>
<dbReference type="InterPro" id="IPR001123">
    <property type="entry name" value="LeuE-type"/>
</dbReference>
<comment type="caution">
    <text evidence="8">The sequence shown here is derived from an EMBL/GenBank/DDBJ whole genome shotgun (WGS) entry which is preliminary data.</text>
</comment>
<name>A0ABM9ADM7_9GAMM</name>
<comment type="similarity">
    <text evidence="2">Belongs to the Rht family.</text>
</comment>
<comment type="subcellular location">
    <subcellularLocation>
        <location evidence="1">Cell membrane</location>
        <topology evidence="1">Multi-pass membrane protein</topology>
    </subcellularLocation>
</comment>
<evidence type="ECO:0000256" key="6">
    <source>
        <dbReference type="ARBA" id="ARBA00023136"/>
    </source>
</evidence>
<evidence type="ECO:0000256" key="2">
    <source>
        <dbReference type="ARBA" id="ARBA00007928"/>
    </source>
</evidence>
<gene>
    <name evidence="8" type="primary">rhtB_1</name>
    <name evidence="8" type="ORF">SIN8267_01380</name>
</gene>
<evidence type="ECO:0000256" key="7">
    <source>
        <dbReference type="SAM" id="Phobius"/>
    </source>
</evidence>
<proteinExistence type="inferred from homology"/>
<dbReference type="EMBL" id="CAKLPX010000001">
    <property type="protein sequence ID" value="CAH0991278.1"/>
    <property type="molecule type" value="Genomic_DNA"/>
</dbReference>
<feature type="transmembrane region" description="Helical" evidence="7">
    <location>
        <begin position="6"/>
        <end position="28"/>
    </location>
</feature>
<keyword evidence="4 7" id="KW-0812">Transmembrane</keyword>
<feature type="transmembrane region" description="Helical" evidence="7">
    <location>
        <begin position="190"/>
        <end position="207"/>
    </location>
</feature>
<keyword evidence="9" id="KW-1185">Reference proteome</keyword>
<evidence type="ECO:0000256" key="3">
    <source>
        <dbReference type="ARBA" id="ARBA00022475"/>
    </source>
</evidence>
<evidence type="ECO:0000256" key="4">
    <source>
        <dbReference type="ARBA" id="ARBA00022692"/>
    </source>
</evidence>
<evidence type="ECO:0000256" key="1">
    <source>
        <dbReference type="ARBA" id="ARBA00004651"/>
    </source>
</evidence>
<accession>A0ABM9ADM7</accession>
<protein>
    <submittedName>
        <fullName evidence="8">Homoserine/homoserine lactone efflux protein</fullName>
    </submittedName>
</protein>
<feature type="transmembrane region" description="Helical" evidence="7">
    <location>
        <begin position="120"/>
        <end position="142"/>
    </location>
</feature>
<dbReference type="RefSeq" id="WP_237443933.1">
    <property type="nucleotide sequence ID" value="NZ_CAKLPX010000001.1"/>
</dbReference>
<dbReference type="PIRSF" id="PIRSF006324">
    <property type="entry name" value="LeuE"/>
    <property type="match status" value="1"/>
</dbReference>
<keyword evidence="3" id="KW-1003">Cell membrane</keyword>
<keyword evidence="6 7" id="KW-0472">Membrane</keyword>
<organism evidence="8 9">
    <name type="scientific">Sinobacterium norvegicum</name>
    <dbReference type="NCBI Taxonomy" id="1641715"/>
    <lineage>
        <taxon>Bacteria</taxon>
        <taxon>Pseudomonadati</taxon>
        <taxon>Pseudomonadota</taxon>
        <taxon>Gammaproteobacteria</taxon>
        <taxon>Cellvibrionales</taxon>
        <taxon>Spongiibacteraceae</taxon>
        <taxon>Sinobacterium</taxon>
    </lineage>
</organism>
<dbReference type="Pfam" id="PF01810">
    <property type="entry name" value="LysE"/>
    <property type="match status" value="1"/>
</dbReference>
<evidence type="ECO:0000313" key="8">
    <source>
        <dbReference type="EMBL" id="CAH0991278.1"/>
    </source>
</evidence>
<keyword evidence="5 7" id="KW-1133">Transmembrane helix</keyword>
<dbReference type="PANTHER" id="PTHR30086">
    <property type="entry name" value="ARGININE EXPORTER PROTEIN ARGO"/>
    <property type="match status" value="1"/>
</dbReference>